<reference evidence="1" key="2">
    <citation type="journal article" date="2015" name="Fish Shellfish Immunol.">
        <title>Early steps in the European eel (Anguilla anguilla)-Vibrio vulnificus interaction in the gills: Role of the RtxA13 toxin.</title>
        <authorList>
            <person name="Callol A."/>
            <person name="Pajuelo D."/>
            <person name="Ebbesson L."/>
            <person name="Teles M."/>
            <person name="MacKenzie S."/>
            <person name="Amaro C."/>
        </authorList>
    </citation>
    <scope>NUCLEOTIDE SEQUENCE</scope>
</reference>
<protein>
    <submittedName>
        <fullName evidence="1">Uncharacterized protein</fullName>
    </submittedName>
</protein>
<dbReference type="EMBL" id="GBXM01042099">
    <property type="protein sequence ID" value="JAH66478.1"/>
    <property type="molecule type" value="Transcribed_RNA"/>
</dbReference>
<evidence type="ECO:0000313" key="1">
    <source>
        <dbReference type="EMBL" id="JAH66478.1"/>
    </source>
</evidence>
<reference evidence="1" key="1">
    <citation type="submission" date="2014-11" db="EMBL/GenBank/DDBJ databases">
        <authorList>
            <person name="Amaro Gonzalez C."/>
        </authorList>
    </citation>
    <scope>NUCLEOTIDE SEQUENCE</scope>
</reference>
<name>A0A0E9UND4_ANGAN</name>
<sequence length="15" mass="1530">MQGGYQTGTRSSASV</sequence>
<proteinExistence type="predicted"/>
<accession>A0A0E9UND4</accession>
<organism evidence="1">
    <name type="scientific">Anguilla anguilla</name>
    <name type="common">European freshwater eel</name>
    <name type="synonym">Muraena anguilla</name>
    <dbReference type="NCBI Taxonomy" id="7936"/>
    <lineage>
        <taxon>Eukaryota</taxon>
        <taxon>Metazoa</taxon>
        <taxon>Chordata</taxon>
        <taxon>Craniata</taxon>
        <taxon>Vertebrata</taxon>
        <taxon>Euteleostomi</taxon>
        <taxon>Actinopterygii</taxon>
        <taxon>Neopterygii</taxon>
        <taxon>Teleostei</taxon>
        <taxon>Anguilliformes</taxon>
        <taxon>Anguillidae</taxon>
        <taxon>Anguilla</taxon>
    </lineage>
</organism>